<dbReference type="GO" id="GO:0044183">
    <property type="term" value="F:protein folding chaperone"/>
    <property type="evidence" value="ECO:0007669"/>
    <property type="project" value="TreeGrafter"/>
</dbReference>
<comment type="catalytic activity">
    <reaction evidence="1 12 13">
        <text>[protein]-peptidylproline (omega=180) = [protein]-peptidylproline (omega=0)</text>
        <dbReference type="Rhea" id="RHEA:16237"/>
        <dbReference type="Rhea" id="RHEA-COMP:10747"/>
        <dbReference type="Rhea" id="RHEA-COMP:10748"/>
        <dbReference type="ChEBI" id="CHEBI:83833"/>
        <dbReference type="ChEBI" id="CHEBI:83834"/>
        <dbReference type="EC" id="5.2.1.8"/>
    </reaction>
</comment>
<evidence type="ECO:0000256" key="2">
    <source>
        <dbReference type="ARBA" id="ARBA00005464"/>
    </source>
</evidence>
<reference evidence="17 18" key="1">
    <citation type="submission" date="2015-07" db="EMBL/GenBank/DDBJ databases">
        <title>Draft genome sequences of 17 French Clostridium botulinum group III.</title>
        <authorList>
            <person name="Woudstra C."/>
            <person name="Le Marechal C."/>
            <person name="Souillard R."/>
            <person name="Bayon-Auboyer M.-H."/>
            <person name="Dessouter D."/>
            <person name="Fach P."/>
        </authorList>
    </citation>
    <scope>NUCLEOTIDE SEQUENCE [LARGE SCALE GENOMIC DNA]</scope>
    <source>
        <strain evidence="17 18">12LNRI-CD</strain>
    </source>
</reference>
<comment type="subcellular location">
    <subcellularLocation>
        <location evidence="12">Cytoplasm</location>
    </subcellularLocation>
    <text evidence="12">About half TF is bound to the ribosome near the polypeptide exit tunnel while the other half is free in the cytoplasm.</text>
</comment>
<gene>
    <name evidence="12 17" type="primary">tig</name>
    <name evidence="17" type="ORF">ADU74_06355</name>
</gene>
<organism evidence="17 18">
    <name type="scientific">Clostridium botulinum</name>
    <dbReference type="NCBI Taxonomy" id="1491"/>
    <lineage>
        <taxon>Bacteria</taxon>
        <taxon>Bacillati</taxon>
        <taxon>Bacillota</taxon>
        <taxon>Clostridia</taxon>
        <taxon>Eubacteriales</taxon>
        <taxon>Clostridiaceae</taxon>
        <taxon>Clostridium</taxon>
    </lineage>
</organism>
<dbReference type="Gene3D" id="1.10.3120.10">
    <property type="entry name" value="Trigger factor, C-terminal domain"/>
    <property type="match status" value="1"/>
</dbReference>
<evidence type="ECO:0000256" key="1">
    <source>
        <dbReference type="ARBA" id="ARBA00000971"/>
    </source>
</evidence>
<accession>A0A9Q1ZCG6</accession>
<proteinExistence type="inferred from homology"/>
<dbReference type="AlphaFoldDB" id="A0A9Q1ZCG6"/>
<dbReference type="GO" id="GO:0003755">
    <property type="term" value="F:peptidyl-prolyl cis-trans isomerase activity"/>
    <property type="evidence" value="ECO:0007669"/>
    <property type="project" value="UniProtKB-UniRule"/>
</dbReference>
<dbReference type="InterPro" id="IPR037041">
    <property type="entry name" value="Trigger_fac_C_sf"/>
</dbReference>
<sequence length="432" mass="49037">MNTKIERVENNVVKLEITVEKEKFNEAIKKAYKKNAKKFNIPGFRKGKAPMNIITRFYGEGVFYEDAINTCCEEAYPQAVEEHSLQPVDYPKIDVVEIGSGKDFVFTAEVVVRPEVKLDNYKGVEAKRNTYTVKEEDVEKQLNAMLEKNARIITKEEGAAVQSGDIAVIDFKGFIDGEAFEGGEGTDYSLEIGTGTFIDNFEDQLVGLKVGEEKEVNVKFPEQYGRDELNGKQAMFEVKIKEIKVKELPALDDEFAKETSEFDTLQELKADVTKKLEEANKTREKNEYEEAVIEAVSNKAEIDIPEVMIEKEIDMMIKDLEMRLGYQGLDLASYYQYTNSSESKVREYMKETAEKKVKTELILEKIVKDEKIEATEEEIKARAKEMAQQYGGGQDADKLVDAIMGAQKEVLSNQIVNEKAIDFLVENSKEIA</sequence>
<dbReference type="OrthoDB" id="9767721at2"/>
<dbReference type="EC" id="5.2.1.8" evidence="3 12"/>
<protein>
    <recommendedName>
        <fullName evidence="4 12">Trigger factor</fullName>
        <shortName evidence="12">TF</shortName>
        <ecNumber evidence="3 12">5.2.1.8</ecNumber>
    </recommendedName>
    <alternativeName>
        <fullName evidence="11 12">PPIase</fullName>
    </alternativeName>
</protein>
<dbReference type="PROSITE" id="PS50059">
    <property type="entry name" value="FKBP_PPIASE"/>
    <property type="match status" value="1"/>
</dbReference>
<dbReference type="EMBL" id="LGVR01000028">
    <property type="protein sequence ID" value="KOA88553.1"/>
    <property type="molecule type" value="Genomic_DNA"/>
</dbReference>
<evidence type="ECO:0000256" key="15">
    <source>
        <dbReference type="SAM" id="Coils"/>
    </source>
</evidence>
<evidence type="ECO:0000256" key="4">
    <source>
        <dbReference type="ARBA" id="ARBA00016902"/>
    </source>
</evidence>
<evidence type="ECO:0000256" key="11">
    <source>
        <dbReference type="ARBA" id="ARBA00029986"/>
    </source>
</evidence>
<dbReference type="GO" id="GO:0043335">
    <property type="term" value="P:protein unfolding"/>
    <property type="evidence" value="ECO:0007669"/>
    <property type="project" value="TreeGrafter"/>
</dbReference>
<dbReference type="SUPFAM" id="SSF102735">
    <property type="entry name" value="Trigger factor ribosome-binding domain"/>
    <property type="match status" value="1"/>
</dbReference>
<keyword evidence="15" id="KW-0175">Coiled coil</keyword>
<dbReference type="HAMAP" id="MF_00303">
    <property type="entry name" value="Trigger_factor_Tig"/>
    <property type="match status" value="1"/>
</dbReference>
<evidence type="ECO:0000256" key="10">
    <source>
        <dbReference type="ARBA" id="ARBA00024849"/>
    </source>
</evidence>
<evidence type="ECO:0000256" key="13">
    <source>
        <dbReference type="PROSITE-ProRule" id="PRU00277"/>
    </source>
</evidence>
<evidence type="ECO:0000256" key="3">
    <source>
        <dbReference type="ARBA" id="ARBA00013194"/>
    </source>
</evidence>
<dbReference type="SUPFAM" id="SSF109998">
    <property type="entry name" value="Triger factor/SurA peptide-binding domain-like"/>
    <property type="match status" value="1"/>
</dbReference>
<dbReference type="GO" id="GO:0015031">
    <property type="term" value="P:protein transport"/>
    <property type="evidence" value="ECO:0007669"/>
    <property type="project" value="UniProtKB-UniRule"/>
</dbReference>
<dbReference type="GO" id="GO:0005737">
    <property type="term" value="C:cytoplasm"/>
    <property type="evidence" value="ECO:0007669"/>
    <property type="project" value="UniProtKB-SubCell"/>
</dbReference>
<dbReference type="GO" id="GO:0043022">
    <property type="term" value="F:ribosome binding"/>
    <property type="evidence" value="ECO:0007669"/>
    <property type="project" value="TreeGrafter"/>
</dbReference>
<dbReference type="Proteomes" id="UP000037540">
    <property type="component" value="Unassembled WGS sequence"/>
</dbReference>
<dbReference type="InterPro" id="IPR027304">
    <property type="entry name" value="Trigger_fact/SurA_dom_sf"/>
</dbReference>
<dbReference type="InterPro" id="IPR046357">
    <property type="entry name" value="PPIase_dom_sf"/>
</dbReference>
<dbReference type="InterPro" id="IPR005215">
    <property type="entry name" value="Trig_fac"/>
</dbReference>
<evidence type="ECO:0000256" key="5">
    <source>
        <dbReference type="ARBA" id="ARBA00022618"/>
    </source>
</evidence>
<comment type="caution">
    <text evidence="17">The sequence shown here is derived from an EMBL/GenBank/DDBJ whole genome shotgun (WGS) entry which is preliminary data.</text>
</comment>
<dbReference type="InterPro" id="IPR036611">
    <property type="entry name" value="Trigger_fac_ribosome-bd_sf"/>
</dbReference>
<dbReference type="NCBIfam" id="TIGR00115">
    <property type="entry name" value="tig"/>
    <property type="match status" value="1"/>
</dbReference>
<dbReference type="FunFam" id="3.10.50.40:FF:000001">
    <property type="entry name" value="Trigger factor"/>
    <property type="match status" value="1"/>
</dbReference>
<dbReference type="PIRSF" id="PIRSF003095">
    <property type="entry name" value="Trigger_factor"/>
    <property type="match status" value="1"/>
</dbReference>
<dbReference type="InterPro" id="IPR008881">
    <property type="entry name" value="Trigger_fac_ribosome-bd_bac"/>
</dbReference>
<comment type="similarity">
    <text evidence="2 12 14">Belongs to the FKBP-type PPIase family. Tig subfamily.</text>
</comment>
<comment type="function">
    <text evidence="10 12">Involved in protein export. Acts as a chaperone by maintaining the newly synthesized protein in an open conformation. Functions as a peptidyl-prolyl cis-trans isomerase.</text>
</comment>
<dbReference type="Gene3D" id="3.10.50.40">
    <property type="match status" value="1"/>
</dbReference>
<evidence type="ECO:0000256" key="8">
    <source>
        <dbReference type="ARBA" id="ARBA00023235"/>
    </source>
</evidence>
<dbReference type="Gene3D" id="3.30.70.1050">
    <property type="entry name" value="Trigger factor ribosome-binding domain"/>
    <property type="match status" value="1"/>
</dbReference>
<dbReference type="Pfam" id="PF05698">
    <property type="entry name" value="Trigger_C"/>
    <property type="match status" value="1"/>
</dbReference>
<evidence type="ECO:0000313" key="18">
    <source>
        <dbReference type="Proteomes" id="UP000037540"/>
    </source>
</evidence>
<dbReference type="PANTHER" id="PTHR30560">
    <property type="entry name" value="TRIGGER FACTOR CHAPERONE AND PEPTIDYL-PROLYL CIS/TRANS ISOMERASE"/>
    <property type="match status" value="1"/>
</dbReference>
<feature type="coiled-coil region" evidence="15">
    <location>
        <begin position="262"/>
        <end position="289"/>
    </location>
</feature>
<evidence type="ECO:0000256" key="12">
    <source>
        <dbReference type="HAMAP-Rule" id="MF_00303"/>
    </source>
</evidence>
<feature type="domain" description="PPIase FKBP-type" evidence="16">
    <location>
        <begin position="164"/>
        <end position="249"/>
    </location>
</feature>
<dbReference type="InterPro" id="IPR008880">
    <property type="entry name" value="Trigger_fac_C"/>
</dbReference>
<dbReference type="InterPro" id="IPR001179">
    <property type="entry name" value="PPIase_FKBP_dom"/>
</dbReference>
<dbReference type="SUPFAM" id="SSF54534">
    <property type="entry name" value="FKBP-like"/>
    <property type="match status" value="1"/>
</dbReference>
<keyword evidence="5 12" id="KW-0132">Cell division</keyword>
<evidence type="ECO:0000313" key="17">
    <source>
        <dbReference type="EMBL" id="KOA88553.1"/>
    </source>
</evidence>
<keyword evidence="7 12" id="KW-0143">Chaperone</keyword>
<keyword evidence="9 12" id="KW-0131">Cell cycle</keyword>
<dbReference type="Pfam" id="PF00254">
    <property type="entry name" value="FKBP_C"/>
    <property type="match status" value="1"/>
</dbReference>
<dbReference type="GO" id="GO:0051301">
    <property type="term" value="P:cell division"/>
    <property type="evidence" value="ECO:0007669"/>
    <property type="project" value="UniProtKB-KW"/>
</dbReference>
<dbReference type="PANTHER" id="PTHR30560:SF3">
    <property type="entry name" value="TRIGGER FACTOR-LIKE PROTEIN TIG, CHLOROPLASTIC"/>
    <property type="match status" value="1"/>
</dbReference>
<evidence type="ECO:0000259" key="16">
    <source>
        <dbReference type="PROSITE" id="PS50059"/>
    </source>
</evidence>
<keyword evidence="6 12" id="KW-0697">Rotamase</keyword>
<keyword evidence="12" id="KW-0963">Cytoplasm</keyword>
<evidence type="ECO:0000256" key="9">
    <source>
        <dbReference type="ARBA" id="ARBA00023306"/>
    </source>
</evidence>
<name>A0A9Q1ZCG6_CLOBO</name>
<evidence type="ECO:0000256" key="7">
    <source>
        <dbReference type="ARBA" id="ARBA00023186"/>
    </source>
</evidence>
<dbReference type="RefSeq" id="WP_013726311.1">
    <property type="nucleotide sequence ID" value="NZ_LGVP01000005.1"/>
</dbReference>
<dbReference type="Pfam" id="PF05697">
    <property type="entry name" value="Trigger_N"/>
    <property type="match status" value="1"/>
</dbReference>
<keyword evidence="8 12" id="KW-0413">Isomerase</keyword>
<dbReference type="GO" id="GO:0051083">
    <property type="term" value="P:'de novo' cotranslational protein folding"/>
    <property type="evidence" value="ECO:0007669"/>
    <property type="project" value="TreeGrafter"/>
</dbReference>
<evidence type="ECO:0000256" key="14">
    <source>
        <dbReference type="RuleBase" id="RU003914"/>
    </source>
</evidence>
<evidence type="ECO:0000256" key="6">
    <source>
        <dbReference type="ARBA" id="ARBA00023110"/>
    </source>
</evidence>
<comment type="domain">
    <text evidence="12">Consists of 3 domains; the N-terminus binds the ribosome, the middle domain has PPIase activity, while the C-terminus has intrinsic chaperone activity on its own.</text>
</comment>